<protein>
    <submittedName>
        <fullName evidence="7">Uncharacterized protein</fullName>
    </submittedName>
</protein>
<dbReference type="EMBL" id="JAQMWT010000557">
    <property type="protein sequence ID" value="KAJ8599497.1"/>
    <property type="molecule type" value="Genomic_DNA"/>
</dbReference>
<dbReference type="GO" id="GO:0046983">
    <property type="term" value="F:protein dimerization activity"/>
    <property type="evidence" value="ECO:0007669"/>
    <property type="project" value="InterPro"/>
</dbReference>
<dbReference type="SUPFAM" id="SSF46785">
    <property type="entry name" value="Winged helix' DNA-binding domain"/>
    <property type="match status" value="1"/>
</dbReference>
<dbReference type="Pfam" id="PF08100">
    <property type="entry name" value="Dimerisation"/>
    <property type="match status" value="1"/>
</dbReference>
<dbReference type="Gene3D" id="3.40.50.150">
    <property type="entry name" value="Vaccinia Virus protein VP39"/>
    <property type="match status" value="1"/>
</dbReference>
<dbReference type="GO" id="GO:0008171">
    <property type="term" value="F:O-methyltransferase activity"/>
    <property type="evidence" value="ECO:0007669"/>
    <property type="project" value="InterPro"/>
</dbReference>
<proteinExistence type="predicted"/>
<sequence>MTSPRSVRPPSIPADSAVLAVPPWPVFRLGTAINDLFSWLAIATSLPEIRAMQLANVHLESLVTYAVVEHGIVEALVEGPRKCEAVASERGLVPGFCCRFMRAAAGLGILAALNDGTYALTPVGRALAGELQDFVRASQQKSNRDALAAAATTSIATGRSGYVEGVGKEFWDWHDTHPEEAKAFDSMMRQVTVPQVAALVASLELRGNETLCDVGGGDGTLLATFKAHWPSTTPVLFDLPGPVEAAHQRFAAMGERLDARPASFFDPLPIPDGHCDVLFLKSVLHDWEDQDALRILKNVKPKLAPESSSSRLVVYEAVLSAHPPSSGLEKSKLMLDITMLAINHPGARERTFDEYRDLLKAAGFTAQPTLLNTRSISSAILVPP</sequence>
<dbReference type="Gene3D" id="1.10.287.1350">
    <property type="match status" value="1"/>
</dbReference>
<feature type="domain" description="O-methyltransferase C-terminal" evidence="5">
    <location>
        <begin position="155"/>
        <end position="364"/>
    </location>
</feature>
<dbReference type="Pfam" id="PF00891">
    <property type="entry name" value="Methyltransf_2"/>
    <property type="match status" value="1"/>
</dbReference>
<dbReference type="SUPFAM" id="SSF53335">
    <property type="entry name" value="S-adenosyl-L-methionine-dependent methyltransferases"/>
    <property type="match status" value="1"/>
</dbReference>
<organism evidence="7 8">
    <name type="scientific">Chrysophaeum taylorii</name>
    <dbReference type="NCBI Taxonomy" id="2483200"/>
    <lineage>
        <taxon>Eukaryota</taxon>
        <taxon>Sar</taxon>
        <taxon>Stramenopiles</taxon>
        <taxon>Ochrophyta</taxon>
        <taxon>Pelagophyceae</taxon>
        <taxon>Pelagomonadales</taxon>
        <taxon>Pelagomonadaceae</taxon>
        <taxon>Chrysophaeum</taxon>
    </lineage>
</organism>
<keyword evidence="2" id="KW-0808">Transferase</keyword>
<evidence type="ECO:0000256" key="2">
    <source>
        <dbReference type="ARBA" id="ARBA00022679"/>
    </source>
</evidence>
<dbReference type="PANTHER" id="PTHR43712">
    <property type="entry name" value="PUTATIVE (AFU_ORTHOLOGUE AFUA_4G14580)-RELATED"/>
    <property type="match status" value="1"/>
</dbReference>
<dbReference type="InterPro" id="IPR001077">
    <property type="entry name" value="COMT_C"/>
</dbReference>
<evidence type="ECO:0000259" key="6">
    <source>
        <dbReference type="Pfam" id="PF08100"/>
    </source>
</evidence>
<evidence type="ECO:0000256" key="4">
    <source>
        <dbReference type="PIRSR" id="PIRSR005739-1"/>
    </source>
</evidence>
<evidence type="ECO:0000256" key="3">
    <source>
        <dbReference type="ARBA" id="ARBA00022691"/>
    </source>
</evidence>
<feature type="active site" description="Proton acceptor" evidence="4">
    <location>
        <position position="285"/>
    </location>
</feature>
<dbReference type="GO" id="GO:0032259">
    <property type="term" value="P:methylation"/>
    <property type="evidence" value="ECO:0007669"/>
    <property type="project" value="UniProtKB-KW"/>
</dbReference>
<dbReference type="InterPro" id="IPR036390">
    <property type="entry name" value="WH_DNA-bd_sf"/>
</dbReference>
<dbReference type="Proteomes" id="UP001230188">
    <property type="component" value="Unassembled WGS sequence"/>
</dbReference>
<dbReference type="CDD" id="cd02440">
    <property type="entry name" value="AdoMet_MTases"/>
    <property type="match status" value="1"/>
</dbReference>
<dbReference type="Gene3D" id="1.10.10.10">
    <property type="entry name" value="Winged helix-like DNA-binding domain superfamily/Winged helix DNA-binding domain"/>
    <property type="match status" value="1"/>
</dbReference>
<dbReference type="InterPro" id="IPR016461">
    <property type="entry name" value="COMT-like"/>
</dbReference>
<dbReference type="InterPro" id="IPR012967">
    <property type="entry name" value="COMT_dimerisation"/>
</dbReference>
<reference evidence="7" key="1">
    <citation type="submission" date="2023-01" db="EMBL/GenBank/DDBJ databases">
        <title>Metagenome sequencing of chrysophaentin producing Chrysophaeum taylorii.</title>
        <authorList>
            <person name="Davison J."/>
            <person name="Bewley C."/>
        </authorList>
    </citation>
    <scope>NUCLEOTIDE SEQUENCE</scope>
    <source>
        <strain evidence="7">NIES-1699</strain>
    </source>
</reference>
<comment type="caution">
    <text evidence="7">The sequence shown here is derived from an EMBL/GenBank/DDBJ whole genome shotgun (WGS) entry which is preliminary data.</text>
</comment>
<evidence type="ECO:0000313" key="7">
    <source>
        <dbReference type="EMBL" id="KAJ8599497.1"/>
    </source>
</evidence>
<dbReference type="PANTHER" id="PTHR43712:SF2">
    <property type="entry name" value="O-METHYLTRANSFERASE CICE"/>
    <property type="match status" value="1"/>
</dbReference>
<keyword evidence="8" id="KW-1185">Reference proteome</keyword>
<accession>A0AAD7U8U0</accession>
<dbReference type="InterPro" id="IPR036388">
    <property type="entry name" value="WH-like_DNA-bd_sf"/>
</dbReference>
<keyword evidence="3" id="KW-0949">S-adenosyl-L-methionine</keyword>
<dbReference type="InterPro" id="IPR029063">
    <property type="entry name" value="SAM-dependent_MTases_sf"/>
</dbReference>
<feature type="domain" description="O-methyltransferase dimerisation" evidence="6">
    <location>
        <begin position="52"/>
        <end position="128"/>
    </location>
</feature>
<dbReference type="AlphaFoldDB" id="A0AAD7U8U0"/>
<evidence type="ECO:0000313" key="8">
    <source>
        <dbReference type="Proteomes" id="UP001230188"/>
    </source>
</evidence>
<evidence type="ECO:0000259" key="5">
    <source>
        <dbReference type="Pfam" id="PF00891"/>
    </source>
</evidence>
<name>A0AAD7U8U0_9STRA</name>
<dbReference type="PIRSF" id="PIRSF005739">
    <property type="entry name" value="O-mtase"/>
    <property type="match status" value="1"/>
</dbReference>
<evidence type="ECO:0000256" key="1">
    <source>
        <dbReference type="ARBA" id="ARBA00022603"/>
    </source>
</evidence>
<dbReference type="PROSITE" id="PS51683">
    <property type="entry name" value="SAM_OMT_II"/>
    <property type="match status" value="1"/>
</dbReference>
<keyword evidence="1" id="KW-0489">Methyltransferase</keyword>
<gene>
    <name evidence="7" type="ORF">CTAYLR_007321</name>
</gene>